<gene>
    <name evidence="8" type="ORF">Z517_03770</name>
</gene>
<dbReference type="Gene3D" id="3.60.130.10">
    <property type="entry name" value="Clavaminate synthase-like"/>
    <property type="match status" value="1"/>
</dbReference>
<name>A0A0D2H111_9EURO</name>
<dbReference type="Pfam" id="PF02668">
    <property type="entry name" value="TauD"/>
    <property type="match status" value="1"/>
</dbReference>
<accession>A0A0D2H111</accession>
<evidence type="ECO:0000313" key="9">
    <source>
        <dbReference type="Proteomes" id="UP000053029"/>
    </source>
</evidence>
<evidence type="ECO:0000256" key="3">
    <source>
        <dbReference type="ARBA" id="ARBA00022964"/>
    </source>
</evidence>
<evidence type="ECO:0000256" key="5">
    <source>
        <dbReference type="ARBA" id="ARBA00023004"/>
    </source>
</evidence>
<dbReference type="EMBL" id="KN846970">
    <property type="protein sequence ID" value="KIW84520.1"/>
    <property type="molecule type" value="Genomic_DNA"/>
</dbReference>
<keyword evidence="9" id="KW-1185">Reference proteome</keyword>
<dbReference type="OrthoDB" id="5818554at2759"/>
<dbReference type="InterPro" id="IPR051178">
    <property type="entry name" value="TfdA_dioxygenase"/>
</dbReference>
<reference evidence="8 9" key="1">
    <citation type="submission" date="2015-01" db="EMBL/GenBank/DDBJ databases">
        <title>The Genome Sequence of Fonsecaea pedrosoi CBS 271.37.</title>
        <authorList>
            <consortium name="The Broad Institute Genomics Platform"/>
            <person name="Cuomo C."/>
            <person name="de Hoog S."/>
            <person name="Gorbushina A."/>
            <person name="Stielow B."/>
            <person name="Teixiera M."/>
            <person name="Abouelleil A."/>
            <person name="Chapman S.B."/>
            <person name="Priest M."/>
            <person name="Young S.K."/>
            <person name="Wortman J."/>
            <person name="Nusbaum C."/>
            <person name="Birren B."/>
        </authorList>
    </citation>
    <scope>NUCLEOTIDE SEQUENCE [LARGE SCALE GENOMIC DNA]</scope>
    <source>
        <strain evidence="8 9">CBS 271.37</strain>
    </source>
</reference>
<evidence type="ECO:0000256" key="1">
    <source>
        <dbReference type="ARBA" id="ARBA00005896"/>
    </source>
</evidence>
<dbReference type="GeneID" id="25303260"/>
<dbReference type="Proteomes" id="UP000053029">
    <property type="component" value="Unassembled WGS sequence"/>
</dbReference>
<feature type="domain" description="TauD/TfdA-like" evidence="7">
    <location>
        <begin position="10"/>
        <end position="292"/>
    </location>
</feature>
<feature type="region of interest" description="Disordered" evidence="6">
    <location>
        <begin position="329"/>
        <end position="348"/>
    </location>
</feature>
<evidence type="ECO:0000256" key="6">
    <source>
        <dbReference type="SAM" id="MobiDB-lite"/>
    </source>
</evidence>
<keyword evidence="5" id="KW-0408">Iron</keyword>
<dbReference type="HOGENOM" id="CLU_036005_2_0_1"/>
<keyword evidence="3" id="KW-0223">Dioxygenase</keyword>
<keyword evidence="4" id="KW-0560">Oxidoreductase</keyword>
<dbReference type="GO" id="GO:0051213">
    <property type="term" value="F:dioxygenase activity"/>
    <property type="evidence" value="ECO:0007669"/>
    <property type="project" value="UniProtKB-KW"/>
</dbReference>
<dbReference type="InterPro" id="IPR042098">
    <property type="entry name" value="TauD-like_sf"/>
</dbReference>
<organism evidence="8 9">
    <name type="scientific">Fonsecaea pedrosoi CBS 271.37</name>
    <dbReference type="NCBI Taxonomy" id="1442368"/>
    <lineage>
        <taxon>Eukaryota</taxon>
        <taxon>Fungi</taxon>
        <taxon>Dikarya</taxon>
        <taxon>Ascomycota</taxon>
        <taxon>Pezizomycotina</taxon>
        <taxon>Eurotiomycetes</taxon>
        <taxon>Chaetothyriomycetidae</taxon>
        <taxon>Chaetothyriales</taxon>
        <taxon>Herpotrichiellaceae</taxon>
        <taxon>Fonsecaea</taxon>
    </lineage>
</organism>
<dbReference type="RefSeq" id="XP_013288328.1">
    <property type="nucleotide sequence ID" value="XM_013432874.1"/>
</dbReference>
<dbReference type="GO" id="GO:0046872">
    <property type="term" value="F:metal ion binding"/>
    <property type="evidence" value="ECO:0007669"/>
    <property type="project" value="UniProtKB-KW"/>
</dbReference>
<dbReference type="PANTHER" id="PTHR43779">
    <property type="entry name" value="DIOXYGENASE RV0097-RELATED"/>
    <property type="match status" value="1"/>
</dbReference>
<keyword evidence="2" id="KW-0479">Metal-binding</keyword>
<dbReference type="PANTHER" id="PTHR43779:SF3">
    <property type="entry name" value="(3R)-3-[(CARBOXYMETHYL)AMINO]FATTY ACID OXYGENASE_DECARBOXYLASE"/>
    <property type="match status" value="1"/>
</dbReference>
<dbReference type="SUPFAM" id="SSF51197">
    <property type="entry name" value="Clavaminate synthase-like"/>
    <property type="match status" value="1"/>
</dbReference>
<sequence length="348" mass="39662">MSASAQQLHFEPLHPRFVAEVHGMDWSKPIPNETIEQLKKGIAKYGVLVFRKANLDNEAHVAFSRRFGNLDSMPLVHGRGRGRFPHLPALFDISNLDEKGEVVQTTNRVAALMSKGNELWHADMQYHPHRDKYSFLRAVEIPPPGCGGETEFADSRTAYETLSPAMKEKIDHLVADCSLIHNRRLAAPELYRDVDPYDWSVSRWKAVYPHEDSGRMNLYVTSYAYRFDGYTIAETQKLVQELITHGTQPDNVFKVKWEQNGDLVMWDNTAVWHRALDDSQYKFKYKRDMRRTNTYDDGPYAFGENDPANDWKVNVPLDPFEAEKKKKLQADNHGGAVAGAVPEVSAAA</sequence>
<proteinExistence type="inferred from homology"/>
<evidence type="ECO:0000259" key="7">
    <source>
        <dbReference type="Pfam" id="PF02668"/>
    </source>
</evidence>
<comment type="similarity">
    <text evidence="1">Belongs to the TfdA dioxygenase family.</text>
</comment>
<dbReference type="InterPro" id="IPR003819">
    <property type="entry name" value="TauD/TfdA-like"/>
</dbReference>
<evidence type="ECO:0000256" key="2">
    <source>
        <dbReference type="ARBA" id="ARBA00022723"/>
    </source>
</evidence>
<evidence type="ECO:0000256" key="4">
    <source>
        <dbReference type="ARBA" id="ARBA00023002"/>
    </source>
</evidence>
<dbReference type="VEuPathDB" id="FungiDB:Z517_03770"/>
<dbReference type="AlphaFoldDB" id="A0A0D2H111"/>
<evidence type="ECO:0000313" key="8">
    <source>
        <dbReference type="EMBL" id="KIW84520.1"/>
    </source>
</evidence>
<protein>
    <recommendedName>
        <fullName evidence="7">TauD/TfdA-like domain-containing protein</fullName>
    </recommendedName>
</protein>